<feature type="domain" description="Tyr recombinase" evidence="3">
    <location>
        <begin position="227"/>
        <end position="448"/>
    </location>
</feature>
<reference evidence="4 5" key="1">
    <citation type="submission" date="2020-04" db="EMBL/GenBank/DDBJ databases">
        <title>Vibrio sp. SM6, a novel species isolated from seawater.</title>
        <authorList>
            <person name="Wang X."/>
        </authorList>
    </citation>
    <scope>NUCLEOTIDE SEQUENCE [LARGE SCALE GENOMIC DNA]</scope>
    <source>
        <strain evidence="4 5">SM6</strain>
    </source>
</reference>
<accession>A0A7X8TN39</accession>
<evidence type="ECO:0000256" key="1">
    <source>
        <dbReference type="ARBA" id="ARBA00022908"/>
    </source>
</evidence>
<dbReference type="EMBL" id="JABAIK010000001">
    <property type="protein sequence ID" value="NLS11551.1"/>
    <property type="molecule type" value="Genomic_DNA"/>
</dbReference>
<dbReference type="CDD" id="cd00397">
    <property type="entry name" value="DNA_BRE_C"/>
    <property type="match status" value="1"/>
</dbReference>
<dbReference type="InterPro" id="IPR011010">
    <property type="entry name" value="DNA_brk_join_enz"/>
</dbReference>
<dbReference type="InterPro" id="IPR050090">
    <property type="entry name" value="Tyrosine_recombinase_XerCD"/>
</dbReference>
<dbReference type="Proteomes" id="UP000535589">
    <property type="component" value="Unassembled WGS sequence"/>
</dbReference>
<comment type="caution">
    <text evidence="4">The sequence shown here is derived from an EMBL/GenBank/DDBJ whole genome shotgun (WGS) entry which is preliminary data.</text>
</comment>
<evidence type="ECO:0000256" key="2">
    <source>
        <dbReference type="ARBA" id="ARBA00023172"/>
    </source>
</evidence>
<sequence length="480" mass="54856">MPRKTKNLAKRELRDSDGVVFYSYRSNNTGRIVELEEHINAMILSSQPYNTVKAKASDLAKFYDYFIEASIVMHSEDYNNAVSDNPAIAASHELRSTLTLIFAGYTSFLLDGKHSKNPLARICAENLDSSPLKRASVSRMISSLCDFVSASNALEHSLQRQRNVDGLIDVEQGLTAVGQELGKVRHLSYRERATLVERSYMASCISGGAKVTMIKNFFKLPPTPKAEHDKFFPLECVGQFYINVKTHRDRAIYALCFGGGLRISEAASIRFQDVDVVKERVKLHDKGTISYLESISYTNVAGKSIDHYSVHLIEPFKTLFFEELTLYLENERPESGSEYLFLQSRGVKNKLTEEMVYPPYFHSKESTISEAWNRNLTRAGLTDEIFDELGTHSMRHFYAVFMRNFAPRPEGGQGYSDQEIQYYMRHSEFKSTKKYSKESFAKMAQKIEETNKALMEHETAFYEGRPTNKFTMIEKQSKKL</sequence>
<dbReference type="InterPro" id="IPR013762">
    <property type="entry name" value="Integrase-like_cat_sf"/>
</dbReference>
<name>A0A7X8TN39_9VIBR</name>
<dbReference type="GO" id="GO:0015074">
    <property type="term" value="P:DNA integration"/>
    <property type="evidence" value="ECO:0007669"/>
    <property type="project" value="UniProtKB-KW"/>
</dbReference>
<dbReference type="AlphaFoldDB" id="A0A7X8TN39"/>
<evidence type="ECO:0000313" key="4">
    <source>
        <dbReference type="EMBL" id="NLS11551.1"/>
    </source>
</evidence>
<dbReference type="Pfam" id="PF00589">
    <property type="entry name" value="Phage_integrase"/>
    <property type="match status" value="1"/>
</dbReference>
<dbReference type="GO" id="GO:0003677">
    <property type="term" value="F:DNA binding"/>
    <property type="evidence" value="ECO:0007669"/>
    <property type="project" value="InterPro"/>
</dbReference>
<dbReference type="RefSeq" id="WP_168834646.1">
    <property type="nucleotide sequence ID" value="NZ_JABAIK010000001.1"/>
</dbReference>
<keyword evidence="1" id="KW-0229">DNA integration</keyword>
<dbReference type="PANTHER" id="PTHR30349">
    <property type="entry name" value="PHAGE INTEGRASE-RELATED"/>
    <property type="match status" value="1"/>
</dbReference>
<proteinExistence type="predicted"/>
<keyword evidence="2" id="KW-0233">DNA recombination</keyword>
<gene>
    <name evidence="4" type="ORF">HGP28_01435</name>
</gene>
<dbReference type="PANTHER" id="PTHR30349:SF93">
    <property type="entry name" value="FELS-2 PROPHAGE PROTEIN"/>
    <property type="match status" value="1"/>
</dbReference>
<dbReference type="Gene3D" id="1.10.443.10">
    <property type="entry name" value="Intergrase catalytic core"/>
    <property type="match status" value="1"/>
</dbReference>
<dbReference type="GO" id="GO:0006310">
    <property type="term" value="P:DNA recombination"/>
    <property type="evidence" value="ECO:0007669"/>
    <property type="project" value="UniProtKB-KW"/>
</dbReference>
<keyword evidence="5" id="KW-1185">Reference proteome</keyword>
<dbReference type="InterPro" id="IPR002104">
    <property type="entry name" value="Integrase_catalytic"/>
</dbReference>
<protein>
    <submittedName>
        <fullName evidence="4">Site-specific integrase</fullName>
    </submittedName>
</protein>
<dbReference type="SUPFAM" id="SSF56349">
    <property type="entry name" value="DNA breaking-rejoining enzymes"/>
    <property type="match status" value="1"/>
</dbReference>
<organism evidence="4 5">
    <name type="scientific">Vibrio agarilyticus</name>
    <dbReference type="NCBI Taxonomy" id="2726741"/>
    <lineage>
        <taxon>Bacteria</taxon>
        <taxon>Pseudomonadati</taxon>
        <taxon>Pseudomonadota</taxon>
        <taxon>Gammaproteobacteria</taxon>
        <taxon>Vibrionales</taxon>
        <taxon>Vibrionaceae</taxon>
        <taxon>Vibrio</taxon>
    </lineage>
</organism>
<evidence type="ECO:0000313" key="5">
    <source>
        <dbReference type="Proteomes" id="UP000535589"/>
    </source>
</evidence>
<evidence type="ECO:0000259" key="3">
    <source>
        <dbReference type="PROSITE" id="PS51898"/>
    </source>
</evidence>
<dbReference type="PROSITE" id="PS51898">
    <property type="entry name" value="TYR_RECOMBINASE"/>
    <property type="match status" value="1"/>
</dbReference>